<keyword evidence="2" id="KW-0238">DNA-binding</keyword>
<protein>
    <submittedName>
        <fullName evidence="2">DNA-binding transcriptional regulator, PadR family</fullName>
    </submittedName>
</protein>
<dbReference type="EMBL" id="FOIR01000001">
    <property type="protein sequence ID" value="SEV89611.1"/>
    <property type="molecule type" value="Genomic_DNA"/>
</dbReference>
<gene>
    <name evidence="2" type="ORF">SAMN05216290_0535</name>
</gene>
<dbReference type="Pfam" id="PF03551">
    <property type="entry name" value="PadR"/>
    <property type="match status" value="1"/>
</dbReference>
<proteinExistence type="predicted"/>
<dbReference type="SUPFAM" id="SSF46785">
    <property type="entry name" value="Winged helix' DNA-binding domain"/>
    <property type="match status" value="1"/>
</dbReference>
<dbReference type="Gene3D" id="1.10.10.10">
    <property type="entry name" value="Winged helix-like DNA-binding domain superfamily/Winged helix DNA-binding domain"/>
    <property type="match status" value="1"/>
</dbReference>
<dbReference type="RefSeq" id="WP_090256841.1">
    <property type="nucleotide sequence ID" value="NZ_FOIR01000001.1"/>
</dbReference>
<evidence type="ECO:0000313" key="3">
    <source>
        <dbReference type="Proteomes" id="UP000199437"/>
    </source>
</evidence>
<dbReference type="Proteomes" id="UP000199437">
    <property type="component" value="Unassembled WGS sequence"/>
</dbReference>
<keyword evidence="3" id="KW-1185">Reference proteome</keyword>
<sequence>MKGTQLGEFEELVLLIVGVLYPEAYGLNIRTEIINQTNRKVAIGAVHSALSRLEEKGFLESKLADATHERGGRRKRLFNITAAGKGALEKNHELRNSLFNQIPELALKGLKIG</sequence>
<feature type="domain" description="Transcription regulator PadR N-terminal" evidence="1">
    <location>
        <begin position="23"/>
        <end position="89"/>
    </location>
</feature>
<dbReference type="STRING" id="1267423.SAMN05216290_0535"/>
<dbReference type="InterPro" id="IPR036388">
    <property type="entry name" value="WH-like_DNA-bd_sf"/>
</dbReference>
<organism evidence="2 3">
    <name type="scientific">Roseivirga pacifica</name>
    <dbReference type="NCBI Taxonomy" id="1267423"/>
    <lineage>
        <taxon>Bacteria</taxon>
        <taxon>Pseudomonadati</taxon>
        <taxon>Bacteroidota</taxon>
        <taxon>Cytophagia</taxon>
        <taxon>Cytophagales</taxon>
        <taxon>Roseivirgaceae</taxon>
        <taxon>Roseivirga</taxon>
    </lineage>
</organism>
<dbReference type="AlphaFoldDB" id="A0A1I0MPG0"/>
<dbReference type="OrthoDB" id="980614at2"/>
<reference evidence="3" key="1">
    <citation type="submission" date="2016-10" db="EMBL/GenBank/DDBJ databases">
        <authorList>
            <person name="Varghese N."/>
            <person name="Submissions S."/>
        </authorList>
    </citation>
    <scope>NUCLEOTIDE SEQUENCE [LARGE SCALE GENOMIC DNA]</scope>
    <source>
        <strain evidence="3">CGMCC 1.12402</strain>
    </source>
</reference>
<name>A0A1I0MPG0_9BACT</name>
<accession>A0A1I0MPG0</accession>
<dbReference type="InterPro" id="IPR005149">
    <property type="entry name" value="Tscrpt_reg_PadR_N"/>
</dbReference>
<dbReference type="InterPro" id="IPR036390">
    <property type="entry name" value="WH_DNA-bd_sf"/>
</dbReference>
<dbReference type="GO" id="GO:0003677">
    <property type="term" value="F:DNA binding"/>
    <property type="evidence" value="ECO:0007669"/>
    <property type="project" value="UniProtKB-KW"/>
</dbReference>
<dbReference type="GeneID" id="99985294"/>
<evidence type="ECO:0000313" key="2">
    <source>
        <dbReference type="EMBL" id="SEV89611.1"/>
    </source>
</evidence>
<evidence type="ECO:0000259" key="1">
    <source>
        <dbReference type="Pfam" id="PF03551"/>
    </source>
</evidence>